<proteinExistence type="predicted"/>
<dbReference type="InterPro" id="IPR011059">
    <property type="entry name" value="Metal-dep_hydrolase_composite"/>
</dbReference>
<dbReference type="GO" id="GO:0016787">
    <property type="term" value="F:hydrolase activity"/>
    <property type="evidence" value="ECO:0007669"/>
    <property type="project" value="UniProtKB-KW"/>
</dbReference>
<sequence>MKVLYSDRIVLNDNVTQGYIHIEDGVIKSISADSKSTNIIDFKGKYILPGLINIQSEQLIRENRIKANNMFPFQKTFKEVEMRFASAGITTLFHSIPIVNGRSQDDFTTGPNIAKKISELSKGKNLIDHKVHIEFQLGFIESMDKVKELLEGGFLDYISYLGYCRTEEERYREVYYQEYIQRSMGLSEEICRRMVKRVRELRSESNLEELAYMLKYSHYKGVKVGSSELDTMRKLDYLQQDGVNILEYPFTMDAIDFAKGTKKQILLDTLSLSKGKGGIVKLDPWQAVLDGKIDMLSSDMRPYDLLAYVFLLGKEMGLENSVKLVSKNPATALELIDRGEIKEGMRADLIAVDVVDEVPVTVMTMSKGNVSYSSNYR</sequence>
<dbReference type="PANTHER" id="PTHR43668">
    <property type="entry name" value="ALLANTOINASE"/>
    <property type="match status" value="1"/>
</dbReference>
<comment type="caution">
    <text evidence="1">The sequence shown here is derived from an EMBL/GenBank/DDBJ whole genome shotgun (WGS) entry which is preliminary data.</text>
</comment>
<dbReference type="RefSeq" id="WP_209660096.1">
    <property type="nucleotide sequence ID" value="NZ_JAGGLI010000008.1"/>
</dbReference>
<evidence type="ECO:0000313" key="1">
    <source>
        <dbReference type="EMBL" id="MBP2027227.1"/>
    </source>
</evidence>
<protein>
    <submittedName>
        <fullName evidence="1">Alpha-D-ribose 1-methylphosphonate 5-triphosphate diphosphatase</fullName>
        <ecNumber evidence="1">3.6.1.63</ecNumber>
    </submittedName>
</protein>
<evidence type="ECO:0000313" key="2">
    <source>
        <dbReference type="Proteomes" id="UP001314903"/>
    </source>
</evidence>
<name>A0ABS4KHG6_9FIRM</name>
<keyword evidence="2" id="KW-1185">Reference proteome</keyword>
<dbReference type="InterPro" id="IPR032466">
    <property type="entry name" value="Metal_Hydrolase"/>
</dbReference>
<dbReference type="Gene3D" id="2.30.40.10">
    <property type="entry name" value="Urease, subunit C, domain 1"/>
    <property type="match status" value="1"/>
</dbReference>
<keyword evidence="1" id="KW-0378">Hydrolase</keyword>
<organism evidence="1 2">
    <name type="scientific">Acetoanaerobium pronyense</name>
    <dbReference type="NCBI Taxonomy" id="1482736"/>
    <lineage>
        <taxon>Bacteria</taxon>
        <taxon>Bacillati</taxon>
        <taxon>Bacillota</taxon>
        <taxon>Clostridia</taxon>
        <taxon>Peptostreptococcales</taxon>
        <taxon>Filifactoraceae</taxon>
        <taxon>Acetoanaerobium</taxon>
    </lineage>
</organism>
<dbReference type="Proteomes" id="UP001314903">
    <property type="component" value="Unassembled WGS sequence"/>
</dbReference>
<gene>
    <name evidence="1" type="ORF">J2Z35_001021</name>
</gene>
<accession>A0ABS4KHG6</accession>
<dbReference type="InterPro" id="IPR050138">
    <property type="entry name" value="DHOase/Allantoinase_Hydrolase"/>
</dbReference>
<reference evidence="1 2" key="1">
    <citation type="submission" date="2021-03" db="EMBL/GenBank/DDBJ databases">
        <title>Genomic Encyclopedia of Type Strains, Phase IV (KMG-IV): sequencing the most valuable type-strain genomes for metagenomic binning, comparative biology and taxonomic classification.</title>
        <authorList>
            <person name="Goeker M."/>
        </authorList>
    </citation>
    <scope>NUCLEOTIDE SEQUENCE [LARGE SCALE GENOMIC DNA]</scope>
    <source>
        <strain evidence="1 2">DSM 27512</strain>
    </source>
</reference>
<dbReference type="EMBL" id="JAGGLI010000008">
    <property type="protein sequence ID" value="MBP2027227.1"/>
    <property type="molecule type" value="Genomic_DNA"/>
</dbReference>
<dbReference type="SUPFAM" id="SSF51338">
    <property type="entry name" value="Composite domain of metallo-dependent hydrolases"/>
    <property type="match status" value="1"/>
</dbReference>
<dbReference type="EC" id="3.6.1.63" evidence="1"/>
<dbReference type="SUPFAM" id="SSF51556">
    <property type="entry name" value="Metallo-dependent hydrolases"/>
    <property type="match status" value="1"/>
</dbReference>
<dbReference type="Gene3D" id="3.20.20.140">
    <property type="entry name" value="Metal-dependent hydrolases"/>
    <property type="match status" value="2"/>
</dbReference>
<dbReference type="PANTHER" id="PTHR43668:SF2">
    <property type="entry name" value="ALLANTOINASE"/>
    <property type="match status" value="1"/>
</dbReference>